<keyword evidence="3" id="KW-1185">Reference proteome</keyword>
<organism evidence="2 3">
    <name type="scientific">Ilyodon furcidens</name>
    <name type="common">goldbreast splitfin</name>
    <dbReference type="NCBI Taxonomy" id="33524"/>
    <lineage>
        <taxon>Eukaryota</taxon>
        <taxon>Metazoa</taxon>
        <taxon>Chordata</taxon>
        <taxon>Craniata</taxon>
        <taxon>Vertebrata</taxon>
        <taxon>Euteleostomi</taxon>
        <taxon>Actinopterygii</taxon>
        <taxon>Neopterygii</taxon>
        <taxon>Teleostei</taxon>
        <taxon>Neoteleostei</taxon>
        <taxon>Acanthomorphata</taxon>
        <taxon>Ovalentaria</taxon>
        <taxon>Atherinomorphae</taxon>
        <taxon>Cyprinodontiformes</taxon>
        <taxon>Goodeidae</taxon>
        <taxon>Ilyodon</taxon>
    </lineage>
</organism>
<sequence>MSEVAVGGADAASLLSPPDINGRGDRLRNGHGSEHFPGKGTRLIAWRLRHLFTSKLSTWAGYYSLGFF</sequence>
<reference evidence="2 3" key="1">
    <citation type="submission" date="2021-06" db="EMBL/GenBank/DDBJ databases">
        <authorList>
            <person name="Palmer J.M."/>
        </authorList>
    </citation>
    <scope>NUCLEOTIDE SEQUENCE [LARGE SCALE GENOMIC DNA]</scope>
    <source>
        <strain evidence="3">if_2019</strain>
        <tissue evidence="2">Muscle</tissue>
    </source>
</reference>
<feature type="compositionally biased region" description="Basic and acidic residues" evidence="1">
    <location>
        <begin position="22"/>
        <end position="36"/>
    </location>
</feature>
<evidence type="ECO:0000313" key="3">
    <source>
        <dbReference type="Proteomes" id="UP001482620"/>
    </source>
</evidence>
<dbReference type="EMBL" id="JAHRIQ010072876">
    <property type="protein sequence ID" value="MEQ2245323.1"/>
    <property type="molecule type" value="Genomic_DNA"/>
</dbReference>
<evidence type="ECO:0000256" key="1">
    <source>
        <dbReference type="SAM" id="MobiDB-lite"/>
    </source>
</evidence>
<protein>
    <submittedName>
        <fullName evidence="2">Uncharacterized protein</fullName>
    </submittedName>
</protein>
<gene>
    <name evidence="2" type="ORF">ILYODFUR_026508</name>
</gene>
<proteinExistence type="predicted"/>
<name>A0ABV0UMD9_9TELE</name>
<accession>A0ABV0UMD9</accession>
<comment type="caution">
    <text evidence="2">The sequence shown here is derived from an EMBL/GenBank/DDBJ whole genome shotgun (WGS) entry which is preliminary data.</text>
</comment>
<evidence type="ECO:0000313" key="2">
    <source>
        <dbReference type="EMBL" id="MEQ2245323.1"/>
    </source>
</evidence>
<feature type="region of interest" description="Disordered" evidence="1">
    <location>
        <begin position="1"/>
        <end position="36"/>
    </location>
</feature>
<dbReference type="Proteomes" id="UP001482620">
    <property type="component" value="Unassembled WGS sequence"/>
</dbReference>